<dbReference type="Proteomes" id="UP000029843">
    <property type="component" value="Unassembled WGS sequence"/>
</dbReference>
<name>A0A099KRA2_COLPS</name>
<gene>
    <name evidence="1" type="ORF">ND2E_3051</name>
</gene>
<reference evidence="1 2" key="1">
    <citation type="submission" date="2014-08" db="EMBL/GenBank/DDBJ databases">
        <title>Genomic and Phenotypic Diversity of Colwellia psychrerythraea strains from Disparate Marine Basins.</title>
        <authorList>
            <person name="Techtmann S.M."/>
            <person name="Stelling S.C."/>
            <person name="Utturkar S.M."/>
            <person name="Alshibli N."/>
            <person name="Harris A."/>
            <person name="Brown S.D."/>
            <person name="Hazen T.C."/>
        </authorList>
    </citation>
    <scope>NUCLEOTIDE SEQUENCE [LARGE SCALE GENOMIC DNA]</scope>
    <source>
        <strain evidence="1 2">ND2E</strain>
    </source>
</reference>
<protein>
    <submittedName>
        <fullName evidence="1">Uncharacterized protein</fullName>
    </submittedName>
</protein>
<evidence type="ECO:0000313" key="1">
    <source>
        <dbReference type="EMBL" id="KGJ92158.1"/>
    </source>
</evidence>
<dbReference type="Pfam" id="PF08822">
    <property type="entry name" value="DUF1804"/>
    <property type="match status" value="1"/>
</dbReference>
<dbReference type="PATRIC" id="fig|28229.4.peg.2097"/>
<evidence type="ECO:0000313" key="2">
    <source>
        <dbReference type="Proteomes" id="UP000029843"/>
    </source>
</evidence>
<dbReference type="RefSeq" id="WP_033093824.1">
    <property type="nucleotide sequence ID" value="NZ_JQED01000021.1"/>
</dbReference>
<organism evidence="1 2">
    <name type="scientific">Colwellia psychrerythraea</name>
    <name type="common">Vibrio psychroerythus</name>
    <dbReference type="NCBI Taxonomy" id="28229"/>
    <lineage>
        <taxon>Bacteria</taxon>
        <taxon>Pseudomonadati</taxon>
        <taxon>Pseudomonadota</taxon>
        <taxon>Gammaproteobacteria</taxon>
        <taxon>Alteromonadales</taxon>
        <taxon>Colwelliaceae</taxon>
        <taxon>Colwellia</taxon>
    </lineage>
</organism>
<comment type="caution">
    <text evidence="1">The sequence shown here is derived from an EMBL/GenBank/DDBJ whole genome shotgun (WGS) entry which is preliminary data.</text>
</comment>
<dbReference type="OrthoDB" id="5676847at2"/>
<dbReference type="AlphaFoldDB" id="A0A099KRA2"/>
<sequence length="165" mass="18503">MARNQEKLEAVRRSYVYDRQSLKAAAEFNDVPVATASRWKIKAKDKGDCWDKARSASRLAQGGIGDLSIQVLEDFTMQYSTLMDILKYSDMEPLEKATVLTKLADSYVKITKAAGGSDANIGRLSVAMETLELFAQFLGERFPQNLEYFVIALEQFAPELSKQYG</sequence>
<dbReference type="EMBL" id="JQED01000021">
    <property type="protein sequence ID" value="KGJ92158.1"/>
    <property type="molecule type" value="Genomic_DNA"/>
</dbReference>
<accession>A0A099KRA2</accession>
<dbReference type="InterPro" id="IPR014926">
    <property type="entry name" value="Phage_D3112_Orf24"/>
</dbReference>
<proteinExistence type="predicted"/>